<keyword evidence="6" id="KW-0347">Helicase</keyword>
<dbReference type="InterPro" id="IPR045028">
    <property type="entry name" value="DinG/Rad3-like"/>
</dbReference>
<dbReference type="PANTHER" id="PTHR11472">
    <property type="entry name" value="DNA REPAIR DEAD HELICASE RAD3/XP-D SUBFAMILY MEMBER"/>
    <property type="match status" value="1"/>
</dbReference>
<evidence type="ECO:0000256" key="2">
    <source>
        <dbReference type="ARBA" id="ARBA00022801"/>
    </source>
</evidence>
<dbReference type="KEGG" id="tper:IWA51_04970"/>
<accession>A0A7T3RF13</accession>
<dbReference type="InterPro" id="IPR014001">
    <property type="entry name" value="Helicase_ATP-bd"/>
</dbReference>
<comment type="similarity">
    <text evidence="4">Belongs to the helicase family. DinG subfamily.</text>
</comment>
<keyword evidence="1" id="KW-0547">Nucleotide-binding</keyword>
<dbReference type="PROSITE" id="PS51193">
    <property type="entry name" value="HELICASE_ATP_BIND_2"/>
    <property type="match status" value="1"/>
</dbReference>
<keyword evidence="3" id="KW-0067">ATP-binding</keyword>
<dbReference type="InterPro" id="IPR027417">
    <property type="entry name" value="P-loop_NTPase"/>
</dbReference>
<keyword evidence="7" id="KW-1185">Reference proteome</keyword>
<sequence>MDSLERFLPGIIESMRMDIERSGGNEVFWSGTAGPDGRICSVKVGSRGNSDSVVVNRGVAQQGQVLIHNHPNGILYPSAADQGIAASAAENSMGFYIVDNDVSRVYAVVEPVKAREIKNIDADSAAAFLSSDGPLAKRFKNYEERPSQIELLRNVVQAFNGSKIGVFEAGTGVGKSYAYLIPAILWSDANKERVVISTGTINLQQQLFEKDIPAALSITGKNIKSVLVKGRQNYICKRRLAECLADRDLFSEDNEILEKINSWAQTSPSGSRSEMLFVPPDSVWTRVNSESDGCMGMRCQYHEECFVMKVRKEASDAGILVVNHHLLFADIESRMNGAGYEDAAVLPPYKRIVFDEAHGIEDSATSFLSETVTRFKLMKQVGLLYRTRRGSLTGLLVQLSALSMSEIHAEDVGSAAESVKNAVLLLDQAALAAMETETSERVCSATVRSLDGVMRCMEDLRQSLVTLVSLAREIEDGIDDDDKDVPCVWEAKTVLRRLDLLSGLCADFCSWQEHPGQVFWMQKMKIPPRIPGEDFIEYVQFVQTPLDIAPLMNSGVFEPLSTVVCTSATLRTGGNFSYWLSRTGISLSAPERVVKKNFESPFPYADNVLFAVTKDAPFVYESGFQNYVERTLPLLIQAAGGRTLVLFTSYDSLRYAYQSSCRELSRAGITVFKQGDDDRFRLLERFKADRESVLFATDSFWEGVDVPGDSLSQVVIVKLPFSVPNDPVFAARSESIENRGGSSFMELSVPQAVIKFRQGFGRLVRRGDDRGAVVVLDRRIVEKSYGRMFTSGVPLTKRMYADSQEIALAVKKMLES</sequence>
<evidence type="ECO:0000256" key="4">
    <source>
        <dbReference type="ARBA" id="ARBA00038058"/>
    </source>
</evidence>
<dbReference type="AlphaFoldDB" id="A0A7T3RF13"/>
<gene>
    <name evidence="6" type="ORF">IWA51_04970</name>
</gene>
<dbReference type="InterPro" id="IPR006555">
    <property type="entry name" value="ATP-dep_Helicase_C"/>
</dbReference>
<dbReference type="Gene3D" id="3.40.50.300">
    <property type="entry name" value="P-loop containing nucleotide triphosphate hydrolases"/>
    <property type="match status" value="2"/>
</dbReference>
<dbReference type="GO" id="GO:0003678">
    <property type="term" value="F:DNA helicase activity"/>
    <property type="evidence" value="ECO:0007669"/>
    <property type="project" value="TreeGrafter"/>
</dbReference>
<keyword evidence="2" id="KW-0378">Hydrolase</keyword>
<dbReference type="EMBL" id="CP064936">
    <property type="protein sequence ID" value="QQA01951.1"/>
    <property type="molecule type" value="Genomic_DNA"/>
</dbReference>
<dbReference type="SMART" id="SM00491">
    <property type="entry name" value="HELICc2"/>
    <property type="match status" value="1"/>
</dbReference>
<name>A0A7T3RF13_9SPIR</name>
<protein>
    <submittedName>
        <fullName evidence="6">DEAD/DEAH box helicase family protein</fullName>
    </submittedName>
</protein>
<dbReference type="GO" id="GO:0003676">
    <property type="term" value="F:nucleic acid binding"/>
    <property type="evidence" value="ECO:0007669"/>
    <property type="project" value="InterPro"/>
</dbReference>
<dbReference type="SMART" id="SM00487">
    <property type="entry name" value="DEXDc"/>
    <property type="match status" value="1"/>
</dbReference>
<evidence type="ECO:0000259" key="5">
    <source>
        <dbReference type="PROSITE" id="PS51193"/>
    </source>
</evidence>
<dbReference type="PANTHER" id="PTHR11472:SF34">
    <property type="entry name" value="REGULATOR OF TELOMERE ELONGATION HELICASE 1"/>
    <property type="match status" value="1"/>
</dbReference>
<dbReference type="RefSeq" id="WP_177527450.1">
    <property type="nucleotide sequence ID" value="NZ_CBCSHE010000004.1"/>
</dbReference>
<reference evidence="6 7" key="1">
    <citation type="submission" date="2020-11" db="EMBL/GenBank/DDBJ databases">
        <title>Treponema Peruensis nv. sp., first commensal Treponema isolated from human feces.</title>
        <authorList>
            <person name="Belkhou C."/>
            <person name="Raes J."/>
        </authorList>
    </citation>
    <scope>NUCLEOTIDE SEQUENCE [LARGE SCALE GENOMIC DNA]</scope>
    <source>
        <strain evidence="6 7">RCC2812</strain>
    </source>
</reference>
<dbReference type="Pfam" id="PF13307">
    <property type="entry name" value="Helicase_C_2"/>
    <property type="match status" value="1"/>
</dbReference>
<dbReference type="Proteomes" id="UP000595224">
    <property type="component" value="Chromosome"/>
</dbReference>
<proteinExistence type="inferred from homology"/>
<organism evidence="6 7">
    <name type="scientific">Treponema peruense</name>
    <dbReference type="NCBI Taxonomy" id="2787628"/>
    <lineage>
        <taxon>Bacteria</taxon>
        <taxon>Pseudomonadati</taxon>
        <taxon>Spirochaetota</taxon>
        <taxon>Spirochaetia</taxon>
        <taxon>Spirochaetales</taxon>
        <taxon>Treponemataceae</taxon>
        <taxon>Treponema</taxon>
    </lineage>
</organism>
<evidence type="ECO:0000313" key="7">
    <source>
        <dbReference type="Proteomes" id="UP000595224"/>
    </source>
</evidence>
<dbReference type="SUPFAM" id="SSF52540">
    <property type="entry name" value="P-loop containing nucleoside triphosphate hydrolases"/>
    <property type="match status" value="1"/>
</dbReference>
<dbReference type="GO" id="GO:0006139">
    <property type="term" value="P:nucleobase-containing compound metabolic process"/>
    <property type="evidence" value="ECO:0007669"/>
    <property type="project" value="InterPro"/>
</dbReference>
<dbReference type="GO" id="GO:0005524">
    <property type="term" value="F:ATP binding"/>
    <property type="evidence" value="ECO:0007669"/>
    <property type="project" value="UniProtKB-KW"/>
</dbReference>
<evidence type="ECO:0000313" key="6">
    <source>
        <dbReference type="EMBL" id="QQA01951.1"/>
    </source>
</evidence>
<dbReference type="GO" id="GO:0016818">
    <property type="term" value="F:hydrolase activity, acting on acid anhydrides, in phosphorus-containing anhydrides"/>
    <property type="evidence" value="ECO:0007669"/>
    <property type="project" value="InterPro"/>
</dbReference>
<evidence type="ECO:0000256" key="3">
    <source>
        <dbReference type="ARBA" id="ARBA00022840"/>
    </source>
</evidence>
<feature type="domain" description="Helicase ATP-binding" evidence="5">
    <location>
        <begin position="134"/>
        <end position="411"/>
    </location>
</feature>
<dbReference type="InterPro" id="IPR014013">
    <property type="entry name" value="Helic_SF1/SF2_ATP-bd_DinG/Rad3"/>
</dbReference>
<evidence type="ECO:0000256" key="1">
    <source>
        <dbReference type="ARBA" id="ARBA00022741"/>
    </source>
</evidence>